<proteinExistence type="predicted"/>
<dbReference type="InterPro" id="IPR036236">
    <property type="entry name" value="Znf_C2H2_sf"/>
</dbReference>
<evidence type="ECO:0000256" key="1">
    <source>
        <dbReference type="ARBA" id="ARBA00004123"/>
    </source>
</evidence>
<feature type="compositionally biased region" description="Low complexity" evidence="8">
    <location>
        <begin position="19"/>
        <end position="39"/>
    </location>
</feature>
<keyword evidence="3" id="KW-0677">Repeat</keyword>
<evidence type="ECO:0000256" key="6">
    <source>
        <dbReference type="ARBA" id="ARBA00023242"/>
    </source>
</evidence>
<protein>
    <submittedName>
        <fullName evidence="10">Zinc finger protein</fullName>
    </submittedName>
</protein>
<dbReference type="GO" id="GO:0000981">
    <property type="term" value="F:DNA-binding transcription factor activity, RNA polymerase II-specific"/>
    <property type="evidence" value="ECO:0007669"/>
    <property type="project" value="UniProtKB-ARBA"/>
</dbReference>
<dbReference type="PROSITE" id="PS50157">
    <property type="entry name" value="ZINC_FINGER_C2H2_2"/>
    <property type="match status" value="1"/>
</dbReference>
<evidence type="ECO:0000256" key="8">
    <source>
        <dbReference type="SAM" id="MobiDB-lite"/>
    </source>
</evidence>
<feature type="compositionally biased region" description="Polar residues" evidence="8">
    <location>
        <begin position="1"/>
        <end position="17"/>
    </location>
</feature>
<feature type="region of interest" description="Disordered" evidence="8">
    <location>
        <begin position="1"/>
        <end position="39"/>
    </location>
</feature>
<keyword evidence="2" id="KW-0479">Metal-binding</keyword>
<evidence type="ECO:0000256" key="3">
    <source>
        <dbReference type="ARBA" id="ARBA00022737"/>
    </source>
</evidence>
<name>A0AAE0CZ28_COLKA</name>
<dbReference type="GO" id="GO:0005634">
    <property type="term" value="C:nucleus"/>
    <property type="evidence" value="ECO:0007669"/>
    <property type="project" value="UniProtKB-SubCell"/>
</dbReference>
<dbReference type="PANTHER" id="PTHR24394">
    <property type="entry name" value="ZINC FINGER PROTEIN"/>
    <property type="match status" value="1"/>
</dbReference>
<dbReference type="SUPFAM" id="SSF57667">
    <property type="entry name" value="beta-beta-alpha zinc fingers"/>
    <property type="match status" value="1"/>
</dbReference>
<comment type="caution">
    <text evidence="10">The sequence shown here is derived from an EMBL/GenBank/DDBJ whole genome shotgun (WGS) entry which is preliminary data.</text>
</comment>
<comment type="subcellular location">
    <subcellularLocation>
        <location evidence="1">Nucleus</location>
    </subcellularLocation>
</comment>
<keyword evidence="11" id="KW-1185">Reference proteome</keyword>
<evidence type="ECO:0000313" key="10">
    <source>
        <dbReference type="EMBL" id="KAK2731863.1"/>
    </source>
</evidence>
<accession>A0AAE0CZ28</accession>
<keyword evidence="4 7" id="KW-0863">Zinc-finger</keyword>
<reference evidence="10" key="1">
    <citation type="submission" date="2023-02" db="EMBL/GenBank/DDBJ databases">
        <title>Colletotrichum kahawae CIFC_Que2 genome sequencing and assembly.</title>
        <authorList>
            <person name="Baroncelli R."/>
        </authorList>
    </citation>
    <scope>NUCLEOTIDE SEQUENCE</scope>
    <source>
        <strain evidence="10">CIFC_Que2</strain>
    </source>
</reference>
<dbReference type="GO" id="GO:0000978">
    <property type="term" value="F:RNA polymerase II cis-regulatory region sequence-specific DNA binding"/>
    <property type="evidence" value="ECO:0007669"/>
    <property type="project" value="UniProtKB-ARBA"/>
</dbReference>
<dbReference type="Gene3D" id="3.30.160.60">
    <property type="entry name" value="Classic Zinc Finger"/>
    <property type="match status" value="2"/>
</dbReference>
<dbReference type="FunFam" id="3.30.160.60:FF:000072">
    <property type="entry name" value="zinc finger protein 143 isoform X1"/>
    <property type="match status" value="1"/>
</dbReference>
<dbReference type="InterPro" id="IPR013087">
    <property type="entry name" value="Znf_C2H2_type"/>
</dbReference>
<evidence type="ECO:0000259" key="9">
    <source>
        <dbReference type="PROSITE" id="PS50157"/>
    </source>
</evidence>
<sequence length="220" mass="25116">MYQGSSSYQQTPATYSYASPDDPGGSQGQQQSDYNYNYNYDYSYDPGDFSGYSTTNYQYTNDTAYYAQTAPLEHSHHNQGQSQVSATWDHREAEMYAQAVMSEDNTGDVPQYDPRPYACPVEGCGERFEQGHQLNRHTKKHTRPYRCEICPEGAGETPPKFLTAFSDNKDLKRHIRAHHPNEAEGLGVPEETVNCGDCGGRYTRQDNYKRHKEKGRCRPY</sequence>
<dbReference type="EMBL" id="VYYT01000555">
    <property type="protein sequence ID" value="KAK2731863.1"/>
    <property type="molecule type" value="Genomic_DNA"/>
</dbReference>
<dbReference type="PANTHER" id="PTHR24394:SF44">
    <property type="entry name" value="ZINC FINGER PROTEIN 271-LIKE"/>
    <property type="match status" value="1"/>
</dbReference>
<keyword evidence="6" id="KW-0539">Nucleus</keyword>
<dbReference type="PROSITE" id="PS00028">
    <property type="entry name" value="ZINC_FINGER_C2H2_1"/>
    <property type="match status" value="1"/>
</dbReference>
<evidence type="ECO:0000313" key="11">
    <source>
        <dbReference type="Proteomes" id="UP001281614"/>
    </source>
</evidence>
<dbReference type="Pfam" id="PF00096">
    <property type="entry name" value="zf-C2H2"/>
    <property type="match status" value="1"/>
</dbReference>
<evidence type="ECO:0000256" key="2">
    <source>
        <dbReference type="ARBA" id="ARBA00022723"/>
    </source>
</evidence>
<gene>
    <name evidence="10" type="ORF">CKAH01_08735</name>
</gene>
<dbReference type="Proteomes" id="UP001281614">
    <property type="component" value="Unassembled WGS sequence"/>
</dbReference>
<dbReference type="AlphaFoldDB" id="A0AAE0CZ28"/>
<evidence type="ECO:0000256" key="5">
    <source>
        <dbReference type="ARBA" id="ARBA00022833"/>
    </source>
</evidence>
<organism evidence="10 11">
    <name type="scientific">Colletotrichum kahawae</name>
    <name type="common">Coffee berry disease fungus</name>
    <dbReference type="NCBI Taxonomy" id="34407"/>
    <lineage>
        <taxon>Eukaryota</taxon>
        <taxon>Fungi</taxon>
        <taxon>Dikarya</taxon>
        <taxon>Ascomycota</taxon>
        <taxon>Pezizomycotina</taxon>
        <taxon>Sordariomycetes</taxon>
        <taxon>Hypocreomycetidae</taxon>
        <taxon>Glomerellales</taxon>
        <taxon>Glomerellaceae</taxon>
        <taxon>Colletotrichum</taxon>
        <taxon>Colletotrichum gloeosporioides species complex</taxon>
    </lineage>
</organism>
<evidence type="ECO:0000256" key="4">
    <source>
        <dbReference type="ARBA" id="ARBA00022771"/>
    </source>
</evidence>
<evidence type="ECO:0000256" key="7">
    <source>
        <dbReference type="PROSITE-ProRule" id="PRU00042"/>
    </source>
</evidence>
<keyword evidence="5" id="KW-0862">Zinc</keyword>
<dbReference type="GO" id="GO:0008270">
    <property type="term" value="F:zinc ion binding"/>
    <property type="evidence" value="ECO:0007669"/>
    <property type="project" value="UniProtKB-KW"/>
</dbReference>
<feature type="domain" description="C2H2-type" evidence="9">
    <location>
        <begin position="117"/>
        <end position="146"/>
    </location>
</feature>
<dbReference type="SMART" id="SM00355">
    <property type="entry name" value="ZnF_C2H2"/>
    <property type="match status" value="3"/>
</dbReference>